<organism evidence="1 2">
    <name type="scientific">Cephus cinctus</name>
    <name type="common">Wheat stem sawfly</name>
    <dbReference type="NCBI Taxonomy" id="211228"/>
    <lineage>
        <taxon>Eukaryota</taxon>
        <taxon>Metazoa</taxon>
        <taxon>Ecdysozoa</taxon>
        <taxon>Arthropoda</taxon>
        <taxon>Hexapoda</taxon>
        <taxon>Insecta</taxon>
        <taxon>Pterygota</taxon>
        <taxon>Neoptera</taxon>
        <taxon>Endopterygota</taxon>
        <taxon>Hymenoptera</taxon>
        <taxon>Cephoidea</taxon>
        <taxon>Cephidae</taxon>
        <taxon>Cephus</taxon>
    </lineage>
</organism>
<dbReference type="RefSeq" id="XP_015605618.1">
    <property type="nucleotide sequence ID" value="XM_015750132.2"/>
</dbReference>
<name>A0AAJ7FS56_CEPCN</name>
<dbReference type="GeneID" id="107272713"/>
<keyword evidence="1" id="KW-1185">Reference proteome</keyword>
<reference evidence="2" key="1">
    <citation type="submission" date="2025-08" db="UniProtKB">
        <authorList>
            <consortium name="RefSeq"/>
        </authorList>
    </citation>
    <scope>IDENTIFICATION</scope>
</reference>
<dbReference type="KEGG" id="ccin:107272713"/>
<sequence length="1897" mass="218336">MNPYTFSDRLVMATRARYKVIFLLSIIFSLAECNSYIEEMSEKLDKMLLDTKAPRYSRNIDDSQIWQQYKFGTGSGNRDELIVTDVEVQVDVELKIAINNWQLLETMNGRYLAGTDGSMLYLYKLDLQNGHMFSKLLVKFPSRTESSLKIVTFKLLDMPKSDTDTSDLIVILCVELNYVTKLQWYTISNNSVEEFWSWPVQENVERFEIVRHKDQNIIVLLNEAKSYPEKYSSHIYIYGFRIDENLPLSWLIQKLPVSNVLNLEVCPFYDNTVVILQAQNEVFVYELKDEITEMGRFIQIQSVTSNGLNNVICFESGYMQYLGISGQEPDILTFSENEFLDDIQTEKLLNEIDEVTRMIDIPVDSYKDESLLLIQSKNSSVIALSWCGQTFKKISLPENIDHFDLAKIIPIPKFGFLYENTFVKIDTKLQDVSKPVRDEMEELLKLKSNLEGVLEKQELILDRTAVLMNNSYFNNPEITGFWNFTEVHTETAIIYENATCHSITMGPTFLTVEDMHANINSSIDVLKEIYYKTEEIASNLANAIPAHVTELNLNENIEIEGNIEIGETLSVNNLTLDYLNHVKHTEILQEFIYGDNDVIEGEKWFPHIDFEKLEIYFVNDVPMKNIVFDTTTSNYENVDFSKLDHLIVEGDLSFSTINSRNWKNLLNNIVFKSKSYVIPGETIVNGEIVADYVNVDNVNGLRYPNDYVLRNSTSMVLVTGQKTFDTLTATKLSGIKYLNGIPIEDYVIIDRNQSLTEEITFDNLKVTGNLLIDINITDQRVEPIELGPNLEQSNVITSDVTFTNLQVIGNVIVEKSVNERKWSDFDDIVFHDDINAKISGKKTFLGRINIDNEDISDIQKINGHSINEFVNIVDEQEFPYLTKISSDVSFGELKQGVTTELQNFLNENVDEFGNAKCFSKINFEQTPVIDNLNFDTVNGFISHSEFSNRLNRTFAQMNFNKVSMKNLIVPDIVANTINGVDFSDFEKRRLSKSVAQNLTGNFTFENLETNYLNAQFFNGIYVQELERLRFNEDTLINNILNGSTAIDFLMVTGNVQTPKINGKNVNEIFTPAKMGMVIFETDVSIENLIVLGHVNDFDFNERVADLILKTDRNIVVSGMKTFDRIMCQEFDVNFINRYSINSILDPEKDQQLTGPITVNGVVTVESNFECNGKIDGIPFKDLINRFSYSENNTLILRGNFQFANDVRITNLIVNGPIQDMPFDSFFDTVIFPKDDMSISGTKIFQGSVTFENNFTILDKYNSVNLKEFYEHVVFIDEPIFITSDVNFHDDVFVMQNISANRGMETRFIMEIDIDELKANAVHLNRNSYIIGPIAFTDVIFDTGINVETLNGINIHSLITLNSQQVIADRISCPSFSVNNLEITGFVNGYDLNKIYEDTFMLRGDQNVTGHITFYGPVYTLQNFDAVYINEISTSQYVYVNENDTVFGNLTFKQPITLSGSLRILGLLNDVINPIGWEGIAVTTSFPINQEVNGRWVVHGNVHFEKDVTGNKIVNGNNVEKLADKVEKAQLTLDAIIAETKTDMKSICHDLELLRNRATTQIYQFKYFEYLRILNFDTSVWSIHQFEYNDLDYLIINFGTCDVKTFIYYNGTFDSVEEANVLDFGLIDRWISLSYKKIPYFLTLGKSGCRRDGGNLWKFENNQFTHVYYFGNVTDVTKLGMDYFLVLADKHLQKWSIDQIYQESFVIPKSYPINDENSKFIPNFEKVLLMDERSIYEYNVEFMNYTYVQNEFGNDETFGFKLGVFERTMFLSYDENISPEYIFIYDNDATGRKIEQTIRAHNPKSFSILNFDDFIENFLVFIENGNKLQIYEYLGIQGFVYRESIKMEAQKLFTFKLRIHKNLSKRHCLGVIHNNRLTILESTMYGEKLDMNELDCNN</sequence>
<dbReference type="CTD" id="45973"/>
<dbReference type="Proteomes" id="UP000694920">
    <property type="component" value="Unplaced"/>
</dbReference>
<proteinExistence type="predicted"/>
<evidence type="ECO:0000313" key="2">
    <source>
        <dbReference type="RefSeq" id="XP_015605618.1"/>
    </source>
</evidence>
<accession>A0AAJ7FS56</accession>
<gene>
    <name evidence="2" type="primary">LOC107272713</name>
</gene>
<evidence type="ECO:0000313" key="1">
    <source>
        <dbReference type="Proteomes" id="UP000694920"/>
    </source>
</evidence>
<protein>
    <submittedName>
        <fullName evidence="2">Uncharacterized protein LOC107272713</fullName>
    </submittedName>
</protein>